<dbReference type="SUPFAM" id="SSF55594">
    <property type="entry name" value="HPr-like"/>
    <property type="match status" value="1"/>
</dbReference>
<evidence type="ECO:0000256" key="5">
    <source>
        <dbReference type="ARBA" id="ARBA00020422"/>
    </source>
</evidence>
<proteinExistence type="predicted"/>
<feature type="region of interest" description="Disordered" evidence="8">
    <location>
        <begin position="134"/>
        <end position="156"/>
    </location>
</feature>
<comment type="catalytic activity">
    <reaction evidence="1">
        <text>dihydroxyacetone + phosphoenolpyruvate = dihydroxyacetone phosphate + pyruvate</text>
        <dbReference type="Rhea" id="RHEA:18381"/>
        <dbReference type="ChEBI" id="CHEBI:15361"/>
        <dbReference type="ChEBI" id="CHEBI:16016"/>
        <dbReference type="ChEBI" id="CHEBI:57642"/>
        <dbReference type="ChEBI" id="CHEBI:58702"/>
        <dbReference type="EC" id="2.7.1.121"/>
    </reaction>
</comment>
<dbReference type="InterPro" id="IPR004701">
    <property type="entry name" value="PTS_EIIA_man-typ"/>
</dbReference>
<dbReference type="NCBIfam" id="TIGR02364">
    <property type="entry name" value="dha_pts"/>
    <property type="match status" value="1"/>
</dbReference>
<feature type="domain" description="HPr" evidence="10">
    <location>
        <begin position="162"/>
        <end position="252"/>
    </location>
</feature>
<dbReference type="EC" id="2.7.1.121" evidence="4"/>
<dbReference type="InterPro" id="IPR012844">
    <property type="entry name" value="DhaM_N"/>
</dbReference>
<evidence type="ECO:0000256" key="4">
    <source>
        <dbReference type="ARBA" id="ARBA00012095"/>
    </source>
</evidence>
<dbReference type="InterPro" id="IPR035895">
    <property type="entry name" value="HPr-like_sf"/>
</dbReference>
<dbReference type="PROSITE" id="PS00369">
    <property type="entry name" value="PTS_HPR_HIS"/>
    <property type="match status" value="1"/>
</dbReference>
<sequence length="252" mass="24800">MISIVVVSHSPALAQAAVDLALEMGGDAPPTVRIAAGTSDGSTGTDAVAIAAAIDEVASPDGVLVLMDLGSAILSAGMALEFVSSDAAVRLSDAPFVEGLIAAVVVAASGASLDEVDAEVRRALDGKIAQLEGAPGRKAAAEPPAAAPAETATDPAPATSGVAVFTGVIRNPSGLHARPAAVFVKTVGRYDAKVTITDLGSDKAPASGASLISLMSLGVTQGAKVRIDASGPQAQEVIGELESLVAQGFGEL</sequence>
<dbReference type="GO" id="GO:0047324">
    <property type="term" value="F:phosphoenolpyruvate-glycerone phosphotransferase activity"/>
    <property type="evidence" value="ECO:0007669"/>
    <property type="project" value="UniProtKB-EC"/>
</dbReference>
<evidence type="ECO:0000259" key="10">
    <source>
        <dbReference type="PROSITE" id="PS51350"/>
    </source>
</evidence>
<organism evidence="11 12">
    <name type="scientific">Microbacterium marmarense</name>
    <dbReference type="NCBI Taxonomy" id="3122051"/>
    <lineage>
        <taxon>Bacteria</taxon>
        <taxon>Bacillati</taxon>
        <taxon>Actinomycetota</taxon>
        <taxon>Actinomycetes</taxon>
        <taxon>Micrococcales</taxon>
        <taxon>Microbacteriaceae</taxon>
        <taxon>Microbacterium</taxon>
    </lineage>
</organism>
<dbReference type="InterPro" id="IPR000032">
    <property type="entry name" value="HPr-like"/>
</dbReference>
<evidence type="ECO:0000259" key="9">
    <source>
        <dbReference type="PROSITE" id="PS51096"/>
    </source>
</evidence>
<evidence type="ECO:0000256" key="1">
    <source>
        <dbReference type="ARBA" id="ARBA00001113"/>
    </source>
</evidence>
<comment type="subunit">
    <text evidence="7">Homodimer. The dihydroxyacetone kinase complex is composed of a homodimer of DhaM, a homodimer of DhaK and the subunit DhaL.</text>
</comment>
<evidence type="ECO:0000256" key="8">
    <source>
        <dbReference type="SAM" id="MobiDB-lite"/>
    </source>
</evidence>
<dbReference type="PROSITE" id="PS51096">
    <property type="entry name" value="PTS_EIIA_TYPE_4"/>
    <property type="match status" value="1"/>
</dbReference>
<reference evidence="11 12" key="1">
    <citation type="submission" date="2024-02" db="EMBL/GenBank/DDBJ databases">
        <authorList>
            <person name="Saticioglu I.B."/>
        </authorList>
    </citation>
    <scope>NUCLEOTIDE SEQUENCE [LARGE SCALE GENOMIC DNA]</scope>
    <source>
        <strain evidence="11 12">Mu-86</strain>
    </source>
</reference>
<dbReference type="PRINTS" id="PR00107">
    <property type="entry name" value="PHOSPHOCPHPR"/>
</dbReference>
<gene>
    <name evidence="11" type="primary">dhaM</name>
    <name evidence="11" type="ORF">WDU96_00705</name>
</gene>
<accession>A0ABU8LQG2</accession>
<dbReference type="PANTHER" id="PTHR38594:SF1">
    <property type="entry name" value="PEP-DEPENDENT DIHYDROXYACETONE KINASE, PHOSPHORYL DONOR SUBUNIT DHAM"/>
    <property type="match status" value="1"/>
</dbReference>
<dbReference type="InterPro" id="IPR039643">
    <property type="entry name" value="DhaM"/>
</dbReference>
<evidence type="ECO:0000256" key="7">
    <source>
        <dbReference type="ARBA" id="ARBA00046577"/>
    </source>
</evidence>
<protein>
    <recommendedName>
        <fullName evidence="5">Phosphocarrier protein HPr</fullName>
        <ecNumber evidence="4">2.7.1.121</ecNumber>
    </recommendedName>
</protein>
<evidence type="ECO:0000256" key="6">
    <source>
        <dbReference type="ARBA" id="ARBA00022679"/>
    </source>
</evidence>
<comment type="function">
    <text evidence="3">General (non sugar-specific) component of the phosphoenolpyruvate-dependent sugar phosphotransferase system (sugar PTS). This major carbohydrate active-transport system catalyzes the phosphorylation of incoming sugar substrates concomitantly with their translocation across the cell membrane. The phosphoryl group from phosphoenolpyruvate (PEP) is transferred to the phosphoryl carrier protein HPr by enzyme I. Phospho-HPr then transfers it to the PTS EIIA domain.</text>
</comment>
<keyword evidence="6 11" id="KW-0808">Transferase</keyword>
<comment type="function">
    <text evidence="2">Component of the dihydroxyacetone kinase complex, which is responsible for the phosphoenolpyruvate (PEP)-dependent phosphorylation of dihydroxyacetone. DhaM serves as the phosphoryl donor. Is phosphorylated by phosphoenolpyruvate in an EI- and HPr-dependent reaction, and a phosphorelay system on histidine residues finally leads to phosphoryl transfer to DhaL and dihydroxyacetone.</text>
</comment>
<feature type="compositionally biased region" description="Low complexity" evidence="8">
    <location>
        <begin position="141"/>
        <end position="156"/>
    </location>
</feature>
<dbReference type="CDD" id="cd00367">
    <property type="entry name" value="PTS-HPr_like"/>
    <property type="match status" value="1"/>
</dbReference>
<feature type="domain" description="PTS EIIA type-4" evidence="9">
    <location>
        <begin position="1"/>
        <end position="128"/>
    </location>
</feature>
<name>A0ABU8LQG2_9MICO</name>
<dbReference type="Proteomes" id="UP001368654">
    <property type="component" value="Unassembled WGS sequence"/>
</dbReference>
<comment type="caution">
    <text evidence="11">The sequence shown here is derived from an EMBL/GenBank/DDBJ whole genome shotgun (WGS) entry which is preliminary data.</text>
</comment>
<dbReference type="Gene3D" id="3.40.50.510">
    <property type="entry name" value="Phosphotransferase system, mannose-type IIA component"/>
    <property type="match status" value="1"/>
</dbReference>
<dbReference type="Pfam" id="PF03610">
    <property type="entry name" value="EIIA-man"/>
    <property type="match status" value="1"/>
</dbReference>
<dbReference type="Pfam" id="PF00381">
    <property type="entry name" value="PTS-HPr"/>
    <property type="match status" value="1"/>
</dbReference>
<keyword evidence="11" id="KW-0418">Kinase</keyword>
<dbReference type="SUPFAM" id="SSF53062">
    <property type="entry name" value="PTS system fructose IIA component-like"/>
    <property type="match status" value="1"/>
</dbReference>
<dbReference type="PROSITE" id="PS51350">
    <property type="entry name" value="PTS_HPR_DOM"/>
    <property type="match status" value="1"/>
</dbReference>
<dbReference type="EMBL" id="JBBDGL010000001">
    <property type="protein sequence ID" value="MEJ1154118.1"/>
    <property type="molecule type" value="Genomic_DNA"/>
</dbReference>
<evidence type="ECO:0000256" key="3">
    <source>
        <dbReference type="ARBA" id="ARBA00003681"/>
    </source>
</evidence>
<dbReference type="InterPro" id="IPR036662">
    <property type="entry name" value="PTS_EIIA_man-typ_sf"/>
</dbReference>
<keyword evidence="12" id="KW-1185">Reference proteome</keyword>
<dbReference type="PANTHER" id="PTHR38594">
    <property type="entry name" value="PEP-DEPENDENT DIHYDROXYACETONE KINASE, PHOSPHORYL DONOR SUBUNIT DHAM"/>
    <property type="match status" value="1"/>
</dbReference>
<dbReference type="RefSeq" id="WP_337336566.1">
    <property type="nucleotide sequence ID" value="NZ_JBBDGL010000001.1"/>
</dbReference>
<evidence type="ECO:0000313" key="11">
    <source>
        <dbReference type="EMBL" id="MEJ1154118.1"/>
    </source>
</evidence>
<evidence type="ECO:0000313" key="12">
    <source>
        <dbReference type="Proteomes" id="UP001368654"/>
    </source>
</evidence>
<dbReference type="Gene3D" id="3.30.1340.10">
    <property type="entry name" value="HPr-like"/>
    <property type="match status" value="1"/>
</dbReference>
<dbReference type="NCBIfam" id="TIGR01003">
    <property type="entry name" value="PTS_HPr_family"/>
    <property type="match status" value="1"/>
</dbReference>
<dbReference type="InterPro" id="IPR001020">
    <property type="entry name" value="PTS_HPr_His_P_site"/>
</dbReference>
<evidence type="ECO:0000256" key="2">
    <source>
        <dbReference type="ARBA" id="ARBA00002788"/>
    </source>
</evidence>